<feature type="transmembrane region" description="Helical" evidence="8">
    <location>
        <begin position="261"/>
        <end position="280"/>
    </location>
</feature>
<dbReference type="Proteomes" id="UP000028926">
    <property type="component" value="Chromosome"/>
</dbReference>
<dbReference type="Pfam" id="PF00664">
    <property type="entry name" value="ABC_membrane"/>
    <property type="match status" value="1"/>
</dbReference>
<evidence type="ECO:0000313" key="11">
    <source>
        <dbReference type="EMBL" id="AIK97005.1"/>
    </source>
</evidence>
<protein>
    <submittedName>
        <fullName evidence="11">ABC transporter</fullName>
    </submittedName>
</protein>
<dbReference type="RefSeq" id="WP_038465951.1">
    <property type="nucleotide sequence ID" value="NZ_CP008941.1"/>
</dbReference>
<evidence type="ECO:0000256" key="3">
    <source>
        <dbReference type="ARBA" id="ARBA00022741"/>
    </source>
</evidence>
<dbReference type="InterPro" id="IPR039421">
    <property type="entry name" value="Type_1_exporter"/>
</dbReference>
<dbReference type="InterPro" id="IPR003593">
    <property type="entry name" value="AAA+_ATPase"/>
</dbReference>
<evidence type="ECO:0000256" key="4">
    <source>
        <dbReference type="ARBA" id="ARBA00022840"/>
    </source>
</evidence>
<dbReference type="GO" id="GO:0016887">
    <property type="term" value="F:ATP hydrolysis activity"/>
    <property type="evidence" value="ECO:0007669"/>
    <property type="project" value="InterPro"/>
</dbReference>
<keyword evidence="6 8" id="KW-0472">Membrane</keyword>
<dbReference type="STRING" id="91604.ID47_10090"/>
<evidence type="ECO:0000259" key="9">
    <source>
        <dbReference type="PROSITE" id="PS50893"/>
    </source>
</evidence>
<feature type="transmembrane region" description="Helical" evidence="8">
    <location>
        <begin position="171"/>
        <end position="196"/>
    </location>
</feature>
<feature type="domain" description="ABC transmembrane type-1" evidence="10">
    <location>
        <begin position="39"/>
        <end position="321"/>
    </location>
</feature>
<dbReference type="AlphaFoldDB" id="A0A077B230"/>
<dbReference type="PANTHER" id="PTHR43394:SF1">
    <property type="entry name" value="ATP-BINDING CASSETTE SUB-FAMILY B MEMBER 10, MITOCHONDRIAL"/>
    <property type="match status" value="1"/>
</dbReference>
<dbReference type="SMART" id="SM00382">
    <property type="entry name" value="AAA"/>
    <property type="match status" value="1"/>
</dbReference>
<dbReference type="HOGENOM" id="CLU_000604_84_3_5"/>
<dbReference type="InterPro" id="IPR027417">
    <property type="entry name" value="P-loop_NTPase"/>
</dbReference>
<dbReference type="PROSITE" id="PS00211">
    <property type="entry name" value="ABC_TRANSPORTER_1"/>
    <property type="match status" value="1"/>
</dbReference>
<feature type="transmembrane region" description="Helical" evidence="8">
    <location>
        <begin position="145"/>
        <end position="165"/>
    </location>
</feature>
<name>A0A077B230_9PROT</name>
<keyword evidence="3" id="KW-0547">Nucleotide-binding</keyword>
<dbReference type="KEGG" id="paca:ID47_10090"/>
<evidence type="ECO:0000256" key="5">
    <source>
        <dbReference type="ARBA" id="ARBA00022989"/>
    </source>
</evidence>
<proteinExistence type="predicted"/>
<feature type="domain" description="ABC transporter" evidence="9">
    <location>
        <begin position="356"/>
        <end position="592"/>
    </location>
</feature>
<dbReference type="FunFam" id="3.40.50.300:FF:000218">
    <property type="entry name" value="Multidrug ABC transporter ATP-binding protein"/>
    <property type="match status" value="1"/>
</dbReference>
<evidence type="ECO:0000256" key="6">
    <source>
        <dbReference type="ARBA" id="ARBA00023136"/>
    </source>
</evidence>
<dbReference type="Pfam" id="PF00005">
    <property type="entry name" value="ABC_tran"/>
    <property type="match status" value="1"/>
</dbReference>
<reference evidence="11 12" key="1">
    <citation type="submission" date="2014-07" db="EMBL/GenBank/DDBJ databases">
        <title>Comparative genomic insights into amoeba endosymbionts belonging to the families of Holosporaceae and Candidatus Midichloriaceae within Rickettsiales.</title>
        <authorList>
            <person name="Wang Z."/>
            <person name="Wu M."/>
        </authorList>
    </citation>
    <scope>NUCLEOTIDE SEQUENCE [LARGE SCALE GENOMIC DNA]</scope>
    <source>
        <strain evidence="11">PRA3</strain>
    </source>
</reference>
<dbReference type="InterPro" id="IPR011527">
    <property type="entry name" value="ABC1_TM_dom"/>
</dbReference>
<gene>
    <name evidence="11" type="ORF">ID47_10090</name>
</gene>
<dbReference type="PROSITE" id="PS50929">
    <property type="entry name" value="ABC_TM1F"/>
    <property type="match status" value="1"/>
</dbReference>
<keyword evidence="2 8" id="KW-0812">Transmembrane</keyword>
<dbReference type="InterPro" id="IPR017871">
    <property type="entry name" value="ABC_transporter-like_CS"/>
</dbReference>
<dbReference type="SUPFAM" id="SSF90123">
    <property type="entry name" value="ABC transporter transmembrane region"/>
    <property type="match status" value="1"/>
</dbReference>
<comment type="function">
    <text evidence="7">Part of an ABC transporter complex. Transmembrane domains (TMD) form a pore in the inner membrane and the ATP-binding domain (NBD) is responsible for energy generation.</text>
</comment>
<evidence type="ECO:0000259" key="10">
    <source>
        <dbReference type="PROSITE" id="PS50929"/>
    </source>
</evidence>
<dbReference type="EMBL" id="CP008941">
    <property type="protein sequence ID" value="AIK97005.1"/>
    <property type="molecule type" value="Genomic_DNA"/>
</dbReference>
<dbReference type="PROSITE" id="PS50893">
    <property type="entry name" value="ABC_TRANSPORTER_2"/>
    <property type="match status" value="1"/>
</dbReference>
<keyword evidence="4" id="KW-0067">ATP-binding</keyword>
<dbReference type="GO" id="GO:0005886">
    <property type="term" value="C:plasma membrane"/>
    <property type="evidence" value="ECO:0007669"/>
    <property type="project" value="UniProtKB-SubCell"/>
</dbReference>
<dbReference type="eggNOG" id="COG1132">
    <property type="taxonomic scope" value="Bacteria"/>
</dbReference>
<dbReference type="GO" id="GO:0005524">
    <property type="term" value="F:ATP binding"/>
    <property type="evidence" value="ECO:0007669"/>
    <property type="project" value="UniProtKB-KW"/>
</dbReference>
<evidence type="ECO:0000256" key="2">
    <source>
        <dbReference type="ARBA" id="ARBA00022692"/>
    </source>
</evidence>
<feature type="transmembrane region" description="Helical" evidence="8">
    <location>
        <begin position="79"/>
        <end position="99"/>
    </location>
</feature>
<keyword evidence="5 8" id="KW-1133">Transmembrane helix</keyword>
<evidence type="ECO:0000256" key="8">
    <source>
        <dbReference type="SAM" id="Phobius"/>
    </source>
</evidence>
<evidence type="ECO:0000256" key="1">
    <source>
        <dbReference type="ARBA" id="ARBA00004651"/>
    </source>
</evidence>
<dbReference type="InterPro" id="IPR036640">
    <property type="entry name" value="ABC1_TM_sf"/>
</dbReference>
<evidence type="ECO:0000313" key="12">
    <source>
        <dbReference type="Proteomes" id="UP000028926"/>
    </source>
</evidence>
<sequence length="612" mass="67002">MREKSSVEVNKIPDRQMSQNLSILKKFLPHLSPYKSQIIFGVLSLLLATLSVLCIGLGVRSLIDQAFTLENSFALDQAILFMVISVIVMAVASFGRTYFVSWIGERVMTDLRQKVFSHLLKLDVGFFEMIRPGEIMSRLTTDTTLIQIVIGNSAALALRNLLLFVGGGAMMLVMSIKLTLLSTLIVPLILIPLLVFGKRVKRGSRHTQDSMADLSGFLEESLGSIRSCYAFGRETIEQASFKSLGEATFSRSAHYLLMRSWLTFLVMVLVFLGVSGLLWLGGRDVLTGNLSAGQLASFLFYALTAAGSTASFSEIYADLQRAAGASERIFEILATYPKIEQSSKLRSLPKEARGTIALHNVSFAYPSNPKQEILDNVTLSMAPGEKVAIVGPSGSGKSTILSLLLRFFDPQSGSIYLDGIDLKDAPIDQVRARFGIVPQDPMIFSGSLYENILYGHPHASETDIWNALEAAHLLELVKLLPDGIHTQLGTRGVRLSGGQKQRVAIARVILRNAPILLLDEATSALDAESEAAVQDSLKRLMATKTTLVVAHRLATVLTSDRIVVLNKGRVEAIGTHAELITEDGLYRRLATLQFTDSLTVSDQQKGQKILWS</sequence>
<accession>A0A077B230</accession>
<dbReference type="InterPro" id="IPR003439">
    <property type="entry name" value="ABC_transporter-like_ATP-bd"/>
</dbReference>
<dbReference type="Gene3D" id="3.40.50.300">
    <property type="entry name" value="P-loop containing nucleotide triphosphate hydrolases"/>
    <property type="match status" value="1"/>
</dbReference>
<dbReference type="OrthoDB" id="5288404at2"/>
<dbReference type="SUPFAM" id="SSF52540">
    <property type="entry name" value="P-loop containing nucleoside triphosphate hydrolases"/>
    <property type="match status" value="1"/>
</dbReference>
<keyword evidence="12" id="KW-1185">Reference proteome</keyword>
<organism evidence="11 12">
    <name type="scientific">Candidatus Odyssella acanthamoebae</name>
    <dbReference type="NCBI Taxonomy" id="91604"/>
    <lineage>
        <taxon>Bacteria</taxon>
        <taxon>Pseudomonadati</taxon>
        <taxon>Pseudomonadota</taxon>
        <taxon>Alphaproteobacteria</taxon>
        <taxon>Holosporales</taxon>
        <taxon>Candidatus Paracaedibacteraceae</taxon>
        <taxon>Candidatus Odyssella</taxon>
    </lineage>
</organism>
<dbReference type="GO" id="GO:0015421">
    <property type="term" value="F:ABC-type oligopeptide transporter activity"/>
    <property type="evidence" value="ECO:0007669"/>
    <property type="project" value="TreeGrafter"/>
</dbReference>
<feature type="transmembrane region" description="Helical" evidence="8">
    <location>
        <begin position="38"/>
        <end position="59"/>
    </location>
</feature>
<dbReference type="Gene3D" id="1.20.1560.10">
    <property type="entry name" value="ABC transporter type 1, transmembrane domain"/>
    <property type="match status" value="1"/>
</dbReference>
<dbReference type="CDD" id="cd18575">
    <property type="entry name" value="ABC_6TM_bac_exporter_ABCB8_10_like"/>
    <property type="match status" value="1"/>
</dbReference>
<comment type="subcellular location">
    <subcellularLocation>
        <location evidence="1">Cell membrane</location>
        <topology evidence="1">Multi-pass membrane protein</topology>
    </subcellularLocation>
</comment>
<dbReference type="GO" id="GO:0090374">
    <property type="term" value="P:oligopeptide export from mitochondrion"/>
    <property type="evidence" value="ECO:0007669"/>
    <property type="project" value="TreeGrafter"/>
</dbReference>
<dbReference type="PANTHER" id="PTHR43394">
    <property type="entry name" value="ATP-DEPENDENT PERMEASE MDL1, MITOCHONDRIAL"/>
    <property type="match status" value="1"/>
</dbReference>
<evidence type="ECO:0000256" key="7">
    <source>
        <dbReference type="ARBA" id="ARBA00024725"/>
    </source>
</evidence>